<evidence type="ECO:0000313" key="3">
    <source>
        <dbReference type="Proteomes" id="UP000075260"/>
    </source>
</evidence>
<dbReference type="SUPFAM" id="SSF48613">
    <property type="entry name" value="Heme oxygenase-like"/>
    <property type="match status" value="1"/>
</dbReference>
<name>A0A150QI54_SORCE</name>
<dbReference type="InterPro" id="IPR004305">
    <property type="entry name" value="Thiaminase-2/PQQC"/>
</dbReference>
<evidence type="ECO:0000259" key="1">
    <source>
        <dbReference type="Pfam" id="PF03070"/>
    </source>
</evidence>
<dbReference type="Pfam" id="PF03070">
    <property type="entry name" value="TENA_THI-4"/>
    <property type="match status" value="1"/>
</dbReference>
<dbReference type="OrthoDB" id="3467339at2"/>
<sequence>MAPDREEASMKAAAALVKDIREELRRIDDELRAHPYPDAIARGEVTLEGLKAFPGHQHHVALSDLRSMAMMLQRFAGTPWRDFWSGVLQGELAAPGGIAVIGQKLGMTSDDLDRYEVTPEGFAYATQMAWAAANASAAEIACALLINFPAWGFNCGRMARALRDRYGFGPEHTAFLDAFAALPSFEDTAIAIVQDGLDRGVEPRAIRSTTKLFQAYEKMFWDAMMALGTRRTSA</sequence>
<dbReference type="EMBL" id="JEMA01000629">
    <property type="protein sequence ID" value="KYF67659.1"/>
    <property type="molecule type" value="Genomic_DNA"/>
</dbReference>
<accession>A0A150QI54</accession>
<organism evidence="2 3">
    <name type="scientific">Sorangium cellulosum</name>
    <name type="common">Polyangium cellulosum</name>
    <dbReference type="NCBI Taxonomy" id="56"/>
    <lineage>
        <taxon>Bacteria</taxon>
        <taxon>Pseudomonadati</taxon>
        <taxon>Myxococcota</taxon>
        <taxon>Polyangia</taxon>
        <taxon>Polyangiales</taxon>
        <taxon>Polyangiaceae</taxon>
        <taxon>Sorangium</taxon>
    </lineage>
</organism>
<dbReference type="InterPro" id="IPR016084">
    <property type="entry name" value="Haem_Oase-like_multi-hlx"/>
</dbReference>
<comment type="caution">
    <text evidence="2">The sequence shown here is derived from an EMBL/GenBank/DDBJ whole genome shotgun (WGS) entry which is preliminary data.</text>
</comment>
<feature type="domain" description="Thiaminase-2/PQQC" evidence="1">
    <location>
        <begin position="23"/>
        <end position="225"/>
    </location>
</feature>
<proteinExistence type="predicted"/>
<protein>
    <recommendedName>
        <fullName evidence="1">Thiaminase-2/PQQC domain-containing protein</fullName>
    </recommendedName>
</protein>
<dbReference type="Proteomes" id="UP000075260">
    <property type="component" value="Unassembled WGS sequence"/>
</dbReference>
<dbReference type="AlphaFoldDB" id="A0A150QI54"/>
<reference evidence="2 3" key="1">
    <citation type="submission" date="2014-02" db="EMBL/GenBank/DDBJ databases">
        <title>The small core and large imbalanced accessory genome model reveals a collaborative survival strategy of Sorangium cellulosum strains in nature.</title>
        <authorList>
            <person name="Han K."/>
            <person name="Peng R."/>
            <person name="Blom J."/>
            <person name="Li Y.-Z."/>
        </authorList>
    </citation>
    <scope>NUCLEOTIDE SEQUENCE [LARGE SCALE GENOMIC DNA]</scope>
    <source>
        <strain evidence="2 3">So0008-312</strain>
    </source>
</reference>
<dbReference type="Gene3D" id="1.20.910.10">
    <property type="entry name" value="Heme oxygenase-like"/>
    <property type="match status" value="1"/>
</dbReference>
<evidence type="ECO:0000313" key="2">
    <source>
        <dbReference type="EMBL" id="KYF67659.1"/>
    </source>
</evidence>
<gene>
    <name evidence="2" type="ORF">BE15_25905</name>
</gene>